<reference evidence="1 2" key="1">
    <citation type="submission" date="2021-06" db="EMBL/GenBank/DDBJ databases">
        <title>Caerostris darwini draft genome.</title>
        <authorList>
            <person name="Kono N."/>
            <person name="Arakawa K."/>
        </authorList>
    </citation>
    <scope>NUCLEOTIDE SEQUENCE [LARGE SCALE GENOMIC DNA]</scope>
</reference>
<dbReference type="EMBL" id="BPLQ01014724">
    <property type="protein sequence ID" value="GIY82433.1"/>
    <property type="molecule type" value="Genomic_DNA"/>
</dbReference>
<comment type="caution">
    <text evidence="1">The sequence shown here is derived from an EMBL/GenBank/DDBJ whole genome shotgun (WGS) entry which is preliminary data.</text>
</comment>
<dbReference type="AlphaFoldDB" id="A0AAV4WJC4"/>
<gene>
    <name evidence="1" type="ORF">CDAR_548401</name>
</gene>
<evidence type="ECO:0000313" key="2">
    <source>
        <dbReference type="Proteomes" id="UP001054837"/>
    </source>
</evidence>
<evidence type="ECO:0000313" key="1">
    <source>
        <dbReference type="EMBL" id="GIY82433.1"/>
    </source>
</evidence>
<sequence length="96" mass="11303">MPHCQQTRRLSNKEDYPNFKQIHNLDLDTDKQNNDESVIIQVKPLFFVIKPLENFEGILAFIDAGFKNSQYEAFQVSPKMLFNRRGPIPKRHQISQ</sequence>
<proteinExistence type="predicted"/>
<protein>
    <submittedName>
        <fullName evidence="1">Uncharacterized protein</fullName>
    </submittedName>
</protein>
<accession>A0AAV4WJC4</accession>
<name>A0AAV4WJC4_9ARAC</name>
<dbReference type="Proteomes" id="UP001054837">
    <property type="component" value="Unassembled WGS sequence"/>
</dbReference>
<organism evidence="1 2">
    <name type="scientific">Caerostris darwini</name>
    <dbReference type="NCBI Taxonomy" id="1538125"/>
    <lineage>
        <taxon>Eukaryota</taxon>
        <taxon>Metazoa</taxon>
        <taxon>Ecdysozoa</taxon>
        <taxon>Arthropoda</taxon>
        <taxon>Chelicerata</taxon>
        <taxon>Arachnida</taxon>
        <taxon>Araneae</taxon>
        <taxon>Araneomorphae</taxon>
        <taxon>Entelegynae</taxon>
        <taxon>Araneoidea</taxon>
        <taxon>Araneidae</taxon>
        <taxon>Caerostris</taxon>
    </lineage>
</organism>
<keyword evidence="2" id="KW-1185">Reference proteome</keyword>